<keyword evidence="10" id="KW-0106">Calcium</keyword>
<dbReference type="Proteomes" id="UP000019763">
    <property type="component" value="Unassembled WGS sequence"/>
</dbReference>
<feature type="binding site" evidence="15">
    <location>
        <position position="111"/>
    </location>
    <ligand>
        <name>ATP</name>
        <dbReference type="ChEBI" id="CHEBI:30616"/>
    </ligand>
</feature>
<dbReference type="Pfam" id="PF13405">
    <property type="entry name" value="EF-hand_6"/>
    <property type="match status" value="1"/>
</dbReference>
<dbReference type="SUPFAM" id="SSF56112">
    <property type="entry name" value="Protein kinase-like (PK-like)"/>
    <property type="match status" value="1"/>
</dbReference>
<feature type="domain" description="EF-hand" evidence="17">
    <location>
        <begin position="380"/>
        <end position="415"/>
    </location>
</feature>
<evidence type="ECO:0000256" key="8">
    <source>
        <dbReference type="ARBA" id="ARBA00022741"/>
    </source>
</evidence>
<comment type="cofactor">
    <cofactor evidence="1">
        <name>Mg(2+)</name>
        <dbReference type="ChEBI" id="CHEBI:18420"/>
    </cofactor>
</comment>
<dbReference type="PROSITE" id="PS50011">
    <property type="entry name" value="PROTEIN_KINASE_DOM"/>
    <property type="match status" value="1"/>
</dbReference>
<keyword evidence="5" id="KW-0808">Transferase</keyword>
<evidence type="ECO:0000256" key="4">
    <source>
        <dbReference type="ARBA" id="ARBA00022527"/>
    </source>
</evidence>
<dbReference type="EMBL" id="AFNH02000515">
    <property type="protein sequence ID" value="EZG67509.1"/>
    <property type="molecule type" value="Genomic_DNA"/>
</dbReference>
<name>A0A023B7J6_GRENI</name>
<dbReference type="CDD" id="cd05117">
    <property type="entry name" value="STKc_CAMK"/>
    <property type="match status" value="1"/>
</dbReference>
<evidence type="ECO:0000256" key="6">
    <source>
        <dbReference type="ARBA" id="ARBA00022723"/>
    </source>
</evidence>
<feature type="domain" description="Protein kinase" evidence="16">
    <location>
        <begin position="82"/>
        <end position="338"/>
    </location>
</feature>
<evidence type="ECO:0000256" key="12">
    <source>
        <dbReference type="ARBA" id="ARBA00024334"/>
    </source>
</evidence>
<dbReference type="SMART" id="SM00054">
    <property type="entry name" value="EFh"/>
    <property type="match status" value="2"/>
</dbReference>
<dbReference type="FunFam" id="3.30.200.20:FF:000315">
    <property type="entry name" value="Calcium-dependent protein kinase 3"/>
    <property type="match status" value="1"/>
</dbReference>
<dbReference type="GO" id="GO:0005524">
    <property type="term" value="F:ATP binding"/>
    <property type="evidence" value="ECO:0007669"/>
    <property type="project" value="UniProtKB-UniRule"/>
</dbReference>
<dbReference type="Pfam" id="PF13499">
    <property type="entry name" value="EF-hand_7"/>
    <property type="match status" value="1"/>
</dbReference>
<organism evidence="18 19">
    <name type="scientific">Gregarina niphandrodes</name>
    <name type="common">Septate eugregarine</name>
    <dbReference type="NCBI Taxonomy" id="110365"/>
    <lineage>
        <taxon>Eukaryota</taxon>
        <taxon>Sar</taxon>
        <taxon>Alveolata</taxon>
        <taxon>Apicomplexa</taxon>
        <taxon>Conoidasida</taxon>
        <taxon>Gregarinasina</taxon>
        <taxon>Eugregarinorida</taxon>
        <taxon>Gregarinidae</taxon>
        <taxon>Gregarina</taxon>
    </lineage>
</organism>
<comment type="catalytic activity">
    <reaction evidence="13">
        <text>L-threonyl-[protein] + ATP = O-phospho-L-threonyl-[protein] + ADP + H(+)</text>
        <dbReference type="Rhea" id="RHEA:46608"/>
        <dbReference type="Rhea" id="RHEA-COMP:11060"/>
        <dbReference type="Rhea" id="RHEA-COMP:11605"/>
        <dbReference type="ChEBI" id="CHEBI:15378"/>
        <dbReference type="ChEBI" id="CHEBI:30013"/>
        <dbReference type="ChEBI" id="CHEBI:30616"/>
        <dbReference type="ChEBI" id="CHEBI:61977"/>
        <dbReference type="ChEBI" id="CHEBI:456216"/>
        <dbReference type="EC" id="2.7.11.1"/>
    </reaction>
</comment>
<keyword evidence="4" id="KW-0723">Serine/threonine-protein kinase</keyword>
<proteinExistence type="inferred from homology"/>
<dbReference type="SMART" id="SM00220">
    <property type="entry name" value="S_TKc"/>
    <property type="match status" value="1"/>
</dbReference>
<keyword evidence="11 15" id="KW-0067">ATP-binding</keyword>
<evidence type="ECO:0000256" key="15">
    <source>
        <dbReference type="PROSITE-ProRule" id="PRU10141"/>
    </source>
</evidence>
<evidence type="ECO:0000259" key="17">
    <source>
        <dbReference type="PROSITE" id="PS50222"/>
    </source>
</evidence>
<dbReference type="InterPro" id="IPR011009">
    <property type="entry name" value="Kinase-like_dom_sf"/>
</dbReference>
<dbReference type="SUPFAM" id="SSF47473">
    <property type="entry name" value="EF-hand"/>
    <property type="match status" value="1"/>
</dbReference>
<dbReference type="PANTHER" id="PTHR24349">
    <property type="entry name" value="SERINE/THREONINE-PROTEIN KINASE"/>
    <property type="match status" value="1"/>
</dbReference>
<dbReference type="GeneID" id="22912509"/>
<keyword evidence="19" id="KW-1185">Reference proteome</keyword>
<evidence type="ECO:0000256" key="5">
    <source>
        <dbReference type="ARBA" id="ARBA00022679"/>
    </source>
</evidence>
<sequence>MGCTSCKPVAQNEMKGGALGSPQSTGATATELADIKKNLAPLSCDNEAAKTEGKPPAYHVRRSIATARVHIGSTEQVYEKYELSDEILGTGVSGIVRIARDRVTGVRYAIKTLSLQNISPKKAAMLHNEVNIYLKLDHPNIAKLIEVFEDDKRIFVVMELCTGGELYDRLAAKKRYSEADAIKVTTQMLEAINYCHGHSICHRDLKLENWVYSNMSEDAELKLIDFGFSRIFSPVVPMTAMHGTVYYVSPEVMDGCYREKCDIWSLGVIVYMLLSGSPPFNGNVDYQILMKIRNAQYDFNSPVWNTISPSAKRFIEHLLVKDPTQRPSAKQALQHPWLQDAHTVDNEISLDVLHSIKQFAEANTLKRAAAKLVAYSFTSHDVKDLQQEFRKLDDNQSGTISMTAFVQAVTSKLKISTEEAETIFHRIDPDDSKEVQYTSFLAATLHAKLTTDDHWVREAFDLLDADRSGLITVKDLRDVLGDTFGQIPVEQIMSQATAQGTGLTYEAVPTNSSQHYTLLTIITHYLSHHYLSHVHFWFQFRSLIMINDESKQDNGPDRFPIESRASFSNAVVELQLGGQNK</sequence>
<comment type="similarity">
    <text evidence="12">Belongs to the protein kinase superfamily. Ser/Thr protein kinase family. CDPK subfamily.</text>
</comment>
<evidence type="ECO:0000256" key="7">
    <source>
        <dbReference type="ARBA" id="ARBA00022737"/>
    </source>
</evidence>
<dbReference type="InterPro" id="IPR000719">
    <property type="entry name" value="Prot_kinase_dom"/>
</dbReference>
<dbReference type="InterPro" id="IPR011992">
    <property type="entry name" value="EF-hand-dom_pair"/>
</dbReference>
<keyword evidence="7" id="KW-0677">Repeat</keyword>
<dbReference type="Gene3D" id="1.10.238.10">
    <property type="entry name" value="EF-hand"/>
    <property type="match status" value="2"/>
</dbReference>
<evidence type="ECO:0000256" key="10">
    <source>
        <dbReference type="ARBA" id="ARBA00022837"/>
    </source>
</evidence>
<evidence type="ECO:0000313" key="18">
    <source>
        <dbReference type="EMBL" id="EZG67509.1"/>
    </source>
</evidence>
<dbReference type="OrthoDB" id="40902at2759"/>
<dbReference type="PROSITE" id="PS00107">
    <property type="entry name" value="PROTEIN_KINASE_ATP"/>
    <property type="match status" value="1"/>
</dbReference>
<dbReference type="eggNOG" id="KOG0032">
    <property type="taxonomic scope" value="Eukaryota"/>
</dbReference>
<dbReference type="Gene3D" id="1.10.510.10">
    <property type="entry name" value="Transferase(Phosphotransferase) domain 1"/>
    <property type="match status" value="1"/>
</dbReference>
<comment type="subunit">
    <text evidence="2">Monomer.</text>
</comment>
<dbReference type="VEuPathDB" id="CryptoDB:GNI_068480"/>
<evidence type="ECO:0000256" key="11">
    <source>
        <dbReference type="ARBA" id="ARBA00022840"/>
    </source>
</evidence>
<evidence type="ECO:0000259" key="16">
    <source>
        <dbReference type="PROSITE" id="PS50011"/>
    </source>
</evidence>
<evidence type="ECO:0000313" key="19">
    <source>
        <dbReference type="Proteomes" id="UP000019763"/>
    </source>
</evidence>
<keyword evidence="9 18" id="KW-0418">Kinase</keyword>
<keyword evidence="8 15" id="KW-0547">Nucleotide-binding</keyword>
<feature type="domain" description="EF-hand" evidence="17">
    <location>
        <begin position="451"/>
        <end position="486"/>
    </location>
</feature>
<dbReference type="InterPro" id="IPR018247">
    <property type="entry name" value="EF_Hand_1_Ca_BS"/>
</dbReference>
<evidence type="ECO:0000256" key="2">
    <source>
        <dbReference type="ARBA" id="ARBA00011245"/>
    </source>
</evidence>
<dbReference type="RefSeq" id="XP_011130224.1">
    <property type="nucleotide sequence ID" value="XM_011131922.1"/>
</dbReference>
<evidence type="ECO:0000256" key="9">
    <source>
        <dbReference type="ARBA" id="ARBA00022777"/>
    </source>
</evidence>
<dbReference type="PROSITE" id="PS50222">
    <property type="entry name" value="EF_HAND_2"/>
    <property type="match status" value="2"/>
</dbReference>
<dbReference type="EC" id="2.7.11.1" evidence="3"/>
<dbReference type="InterPro" id="IPR050205">
    <property type="entry name" value="CDPK_Ser/Thr_kinases"/>
</dbReference>
<evidence type="ECO:0000256" key="1">
    <source>
        <dbReference type="ARBA" id="ARBA00001946"/>
    </source>
</evidence>
<dbReference type="PROSITE" id="PS00018">
    <property type="entry name" value="EF_HAND_1"/>
    <property type="match status" value="1"/>
</dbReference>
<evidence type="ECO:0000256" key="14">
    <source>
        <dbReference type="ARBA" id="ARBA00048679"/>
    </source>
</evidence>
<dbReference type="Gene3D" id="3.30.200.20">
    <property type="entry name" value="Phosphorylase Kinase, domain 1"/>
    <property type="match status" value="1"/>
</dbReference>
<dbReference type="InterPro" id="IPR002048">
    <property type="entry name" value="EF_hand_dom"/>
</dbReference>
<reference evidence="18" key="1">
    <citation type="submission" date="2013-12" db="EMBL/GenBank/DDBJ databases">
        <authorList>
            <person name="Omoto C.K."/>
            <person name="Sibley D."/>
            <person name="Venepally P."/>
            <person name="Hadjithomas M."/>
            <person name="Karamycheva S."/>
            <person name="Brunk B."/>
            <person name="Roos D."/>
            <person name="Caler E."/>
            <person name="Lorenzi H."/>
        </authorList>
    </citation>
    <scope>NUCLEOTIDE SEQUENCE</scope>
</reference>
<dbReference type="AlphaFoldDB" id="A0A023B7J6"/>
<gene>
    <name evidence="18" type="ORF">GNI_068480</name>
</gene>
<dbReference type="OMA" id="DHPNIAF"/>
<comment type="catalytic activity">
    <reaction evidence="14">
        <text>L-seryl-[protein] + ATP = O-phospho-L-seryl-[protein] + ADP + H(+)</text>
        <dbReference type="Rhea" id="RHEA:17989"/>
        <dbReference type="Rhea" id="RHEA-COMP:9863"/>
        <dbReference type="Rhea" id="RHEA-COMP:11604"/>
        <dbReference type="ChEBI" id="CHEBI:15378"/>
        <dbReference type="ChEBI" id="CHEBI:29999"/>
        <dbReference type="ChEBI" id="CHEBI:30616"/>
        <dbReference type="ChEBI" id="CHEBI:83421"/>
        <dbReference type="ChEBI" id="CHEBI:456216"/>
        <dbReference type="EC" id="2.7.11.1"/>
    </reaction>
</comment>
<dbReference type="FunFam" id="1.10.510.10:FF:000571">
    <property type="entry name" value="Maternal embryonic leucine zipper kinase"/>
    <property type="match status" value="1"/>
</dbReference>
<comment type="caution">
    <text evidence="18">The sequence shown here is derived from an EMBL/GenBank/DDBJ whole genome shotgun (WGS) entry which is preliminary data.</text>
</comment>
<keyword evidence="6" id="KW-0479">Metal-binding</keyword>
<evidence type="ECO:0000256" key="3">
    <source>
        <dbReference type="ARBA" id="ARBA00012513"/>
    </source>
</evidence>
<dbReference type="GO" id="GO:0005509">
    <property type="term" value="F:calcium ion binding"/>
    <property type="evidence" value="ECO:0007669"/>
    <property type="project" value="InterPro"/>
</dbReference>
<dbReference type="Pfam" id="PF00069">
    <property type="entry name" value="Pkinase"/>
    <property type="match status" value="1"/>
</dbReference>
<dbReference type="GO" id="GO:0004674">
    <property type="term" value="F:protein serine/threonine kinase activity"/>
    <property type="evidence" value="ECO:0007669"/>
    <property type="project" value="UniProtKB-KW"/>
</dbReference>
<protein>
    <recommendedName>
        <fullName evidence="3">non-specific serine/threonine protein kinase</fullName>
        <ecNumber evidence="3">2.7.11.1</ecNumber>
    </recommendedName>
</protein>
<evidence type="ECO:0000256" key="13">
    <source>
        <dbReference type="ARBA" id="ARBA00047899"/>
    </source>
</evidence>
<dbReference type="InterPro" id="IPR017441">
    <property type="entry name" value="Protein_kinase_ATP_BS"/>
</dbReference>
<accession>A0A023B7J6</accession>